<dbReference type="Proteomes" id="UP000177953">
    <property type="component" value="Unassembled WGS sequence"/>
</dbReference>
<dbReference type="Gene3D" id="3.40.50.150">
    <property type="entry name" value="Vaccinia Virus protein VP39"/>
    <property type="match status" value="1"/>
</dbReference>
<dbReference type="PANTHER" id="PTHR34203:SF15">
    <property type="entry name" value="SLL1173 PROTEIN"/>
    <property type="match status" value="1"/>
</dbReference>
<organism evidence="2 3">
    <name type="scientific">Candidatus Magasanikbacteria bacterium RIFCSPHIGHO2_01_FULL_47_8</name>
    <dbReference type="NCBI Taxonomy" id="1798673"/>
    <lineage>
        <taxon>Bacteria</taxon>
        <taxon>Candidatus Magasanikiibacteriota</taxon>
    </lineage>
</organism>
<gene>
    <name evidence="2" type="ORF">A2754_00535</name>
</gene>
<dbReference type="InterPro" id="IPR006342">
    <property type="entry name" value="FkbM_mtfrase"/>
</dbReference>
<name>A0A1F6MCB9_9BACT</name>
<feature type="domain" description="Methyltransferase FkbM" evidence="1">
    <location>
        <begin position="51"/>
        <end position="219"/>
    </location>
</feature>
<reference evidence="2 3" key="1">
    <citation type="journal article" date="2016" name="Nat. Commun.">
        <title>Thousands of microbial genomes shed light on interconnected biogeochemical processes in an aquifer system.</title>
        <authorList>
            <person name="Anantharaman K."/>
            <person name="Brown C.T."/>
            <person name="Hug L.A."/>
            <person name="Sharon I."/>
            <person name="Castelle C.J."/>
            <person name="Probst A.J."/>
            <person name="Thomas B.C."/>
            <person name="Singh A."/>
            <person name="Wilkins M.J."/>
            <person name="Karaoz U."/>
            <person name="Brodie E.L."/>
            <person name="Williams K.H."/>
            <person name="Hubbard S.S."/>
            <person name="Banfield J.F."/>
        </authorList>
    </citation>
    <scope>NUCLEOTIDE SEQUENCE [LARGE SCALE GENOMIC DNA]</scope>
</reference>
<evidence type="ECO:0000313" key="3">
    <source>
        <dbReference type="Proteomes" id="UP000177953"/>
    </source>
</evidence>
<dbReference type="PANTHER" id="PTHR34203">
    <property type="entry name" value="METHYLTRANSFERASE, FKBM FAMILY PROTEIN"/>
    <property type="match status" value="1"/>
</dbReference>
<proteinExistence type="predicted"/>
<dbReference type="AlphaFoldDB" id="A0A1F6MCB9"/>
<protein>
    <recommendedName>
        <fullName evidence="1">Methyltransferase FkbM domain-containing protein</fullName>
    </recommendedName>
</protein>
<evidence type="ECO:0000313" key="2">
    <source>
        <dbReference type="EMBL" id="OGH69302.1"/>
    </source>
</evidence>
<evidence type="ECO:0000259" key="1">
    <source>
        <dbReference type="Pfam" id="PF05050"/>
    </source>
</evidence>
<dbReference type="EMBL" id="MFPU01000053">
    <property type="protein sequence ID" value="OGH69302.1"/>
    <property type="molecule type" value="Genomic_DNA"/>
</dbReference>
<dbReference type="SUPFAM" id="SSF53335">
    <property type="entry name" value="S-adenosyl-L-methionine-dependent methyltransferases"/>
    <property type="match status" value="1"/>
</dbReference>
<comment type="caution">
    <text evidence="2">The sequence shown here is derived from an EMBL/GenBank/DDBJ whole genome shotgun (WGS) entry which is preliminary data.</text>
</comment>
<sequence>MTPRTVQFNGQSLTIQIRDEADESVAAEIFKLREYRITEELIKNAVDPILDIGAHSGLFTLYARTLNPIISIVAVEPEEGNIALLKQHLADNQITNVKIIEGAIAGTSGRRQLILSQDSHNHRLSDGEKDSKITTTTIRAYSLNDLLNSLNISRVGLIKMDIEGGEYEVFEGMKTVPPQRDPARCGKDYKKIKAVIMEYHEIDGRRYSEIELLLRENGFGVQIFPSKFDKTMGFLFATNKR</sequence>
<dbReference type="NCBIfam" id="TIGR01444">
    <property type="entry name" value="fkbM_fam"/>
    <property type="match status" value="1"/>
</dbReference>
<dbReference type="Pfam" id="PF05050">
    <property type="entry name" value="Methyltransf_21"/>
    <property type="match status" value="1"/>
</dbReference>
<accession>A0A1F6MCB9</accession>
<dbReference type="InterPro" id="IPR029063">
    <property type="entry name" value="SAM-dependent_MTases_sf"/>
</dbReference>
<dbReference type="InterPro" id="IPR052514">
    <property type="entry name" value="SAM-dependent_MTase"/>
</dbReference>